<dbReference type="GO" id="GO:0000981">
    <property type="term" value="F:DNA-binding transcription factor activity, RNA polymerase II-specific"/>
    <property type="evidence" value="ECO:0007669"/>
    <property type="project" value="InterPro"/>
</dbReference>
<name>A0A9W9UCC3_9EURO</name>
<dbReference type="InterPro" id="IPR052360">
    <property type="entry name" value="Transcr_Regulatory_Proteins"/>
</dbReference>
<dbReference type="Pfam" id="PF11951">
    <property type="entry name" value="Fungal_trans_2"/>
    <property type="match status" value="1"/>
</dbReference>
<evidence type="ECO:0000313" key="15">
    <source>
        <dbReference type="Proteomes" id="UP001147746"/>
    </source>
</evidence>
<dbReference type="InterPro" id="IPR054464">
    <property type="entry name" value="ULD_fung"/>
</dbReference>
<dbReference type="EMBL" id="JAPZBO010000001">
    <property type="protein sequence ID" value="KAJ5331367.1"/>
    <property type="molecule type" value="Genomic_DNA"/>
</dbReference>
<reference evidence="14" key="1">
    <citation type="submission" date="2022-12" db="EMBL/GenBank/DDBJ databases">
        <authorList>
            <person name="Petersen C."/>
        </authorList>
    </citation>
    <scope>NUCLEOTIDE SEQUENCE</scope>
    <source>
        <strain evidence="14">IBT 21472</strain>
    </source>
</reference>
<dbReference type="PANTHER" id="PTHR36206">
    <property type="entry name" value="ASPERCRYPTIN BIOSYNTHESIS CLUSTER-SPECIFIC TRANSCRIPTION REGULATOR ATNN-RELATED"/>
    <property type="match status" value="1"/>
</dbReference>
<evidence type="ECO:0000256" key="2">
    <source>
        <dbReference type="ARBA" id="ARBA00022692"/>
    </source>
</evidence>
<sequence>MGVMCVHVNGHTTESASHRQARPPIERIKVNISTPIKVSGLSTPWQACSVSALLTLYTLLFGGLPKLFPFQFFDIFSFLFTPTSKTQIGRNTHQNPADFADASDDEHVKVHHIINIRPSHSIYDRDNERNPKFRSRVFTQQSSFKHEENLPPETYPIVHTRLVPGEDEHIHDIAVLTYDEGAARTETETHWILKLCAWIIFQKLRALSFDRPSDISDSETKNHLILSMGPCNLETLRGNVLTLEKMAQPESGPAMLQIRFIDLEGKEYCLPKLRCQTWFELITMFVGTLEEENFMLTSFLNDSWRDEYELRVDNELVSEENWPEILREREGNNVTIHILTKPLKVVRHNHSRPSVSAYDAYSSYDGPNRHRRHGYSTRATFMNQRTKDDDDSIRQYRTDAIQENAWKSGKKPIRLKDLAGFELMIPWRVGRTWRKMESVIGTKMQYDPEHLNAFRAGAYALNGPDGLLTPADWDDKICPGCVVELRLTGSNGNLELIGPRHPSRGPRSPSRAESSSGATDQTFTPTPLRRVDTDHQIELPGFAATRASAENDDCETSECHGETTIVQCPETNMRELVPTPEFDTSPKPSDHDTEPNSAEENEQHLGITQKPVRRATDLQSFVEDADEESSSEKGSLTSMTATISPAEGIDLDLRESTDRQSRTSSFGPDQPSLELRDYPILLRHTSSLKIENDSIHMASLEQKEDSVEKSTVAQSSSGTETTPLCPIFAWKLEATDGLPSTPSEKSEPIPDQYRDMDRTIRAILEERDAEANIYFLQHERENDLISSLSECSRIDVLLRMKMTGHAQNRSSDAQFLVKKKSEWKRVQDIISDAMEILDAFVPVHYQNLHQFWLIKKFYGALLAFVTKEYPRAFLDFIGQDMSYFCKNIRQIHAGITRGGDEESTTFYLPKALVEAFNPLITYVCICSQIDHDASSDLDLLKRCAKKVHKSLRIGKYQLISMIRAGDFSEAKVFRRVSAQNIITMVTGRLARIPSEKPNGLPDQDGFNLLQIYRRYISRLELQVRMDPNAETFDAIQRLREELNIVNIVLDQQLGVLEKMKLVWINLNQSSQQISLQSIHQSRKMIKQMKRDLDELEDMAGKTSMLLRSMIEVRKESNSSAITIFTIVTVVFLPLSFITSYLGMNSVDIRNGTFHQSLFWAIALPSAACLIFILWIRRVKCDETPGACNTCSQAGWKCEGYDEARLASRGDAKTTSLTIQLIGRVIPGKTPEERRRFAFFQQVTVPGLGGYFGSQLWTDLVLPMSHSEQAVNHAIVALGTLHEDLEARGAPLSRENLNNRYQRFAIQQFGRSLTILNQRQHSRDPRLRDVILTCCLLFVAFDLLRGHYEPALAHLRQGLAIIEESRLASASSLGDSNSKYMDAVERSLLATMSRLETQSFFFGLGPVAIQKGQIENDYFYTLSDARQALDQELAEIVLLCKDASQIPAEARLPNRHPELAMRQIKIKRQIEDFSKRLSQSELYFLRPKSIKEHRGLDLIHLHCILFNILLETVLVGEDQSIYKEYLDQFEHILVLSEKISDSFLEESTSHSRPTLLFDMGVLPSLFLICWRCHDLSLRRRALEALEAWPHREGLFDSRLLVIFAQQLIQLDVELSLSSDRTPISIIDPALEISQDQTYAILKYHSRELGQELSQRTRVVVIDENC</sequence>
<comment type="subcellular location">
    <subcellularLocation>
        <location evidence="1">Membrane</location>
        <topology evidence="1">Multi-pass membrane protein</topology>
    </subcellularLocation>
</comment>
<evidence type="ECO:0000256" key="10">
    <source>
        <dbReference type="ARBA" id="ARBA00023242"/>
    </source>
</evidence>
<keyword evidence="5 12" id="KW-1133">Transmembrane helix</keyword>
<comment type="caution">
    <text evidence="14">The sequence shown here is derived from an EMBL/GenBank/DDBJ whole genome shotgun (WGS) entry which is preliminary data.</text>
</comment>
<gene>
    <name evidence="14" type="ORF">N7476_001150</name>
</gene>
<organism evidence="14 15">
    <name type="scientific">Penicillium atrosanguineum</name>
    <dbReference type="NCBI Taxonomy" id="1132637"/>
    <lineage>
        <taxon>Eukaryota</taxon>
        <taxon>Fungi</taxon>
        <taxon>Dikarya</taxon>
        <taxon>Ascomycota</taxon>
        <taxon>Pezizomycotina</taxon>
        <taxon>Eurotiomycetes</taxon>
        <taxon>Eurotiomycetidae</taxon>
        <taxon>Eurotiales</taxon>
        <taxon>Aspergillaceae</taxon>
        <taxon>Penicillium</taxon>
    </lineage>
</organism>
<evidence type="ECO:0000256" key="4">
    <source>
        <dbReference type="ARBA" id="ARBA00022833"/>
    </source>
</evidence>
<feature type="region of interest" description="Disordered" evidence="11">
    <location>
        <begin position="492"/>
        <end position="534"/>
    </location>
</feature>
<feature type="region of interest" description="Disordered" evidence="11">
    <location>
        <begin position="565"/>
        <end position="673"/>
    </location>
</feature>
<feature type="domain" description="Ubiquitin-like" evidence="13">
    <location>
        <begin position="410"/>
        <end position="487"/>
    </location>
</feature>
<keyword evidence="3" id="KW-0479">Metal-binding</keyword>
<evidence type="ECO:0000256" key="7">
    <source>
        <dbReference type="ARBA" id="ARBA00023125"/>
    </source>
</evidence>
<keyword evidence="8 12" id="KW-0472">Membrane</keyword>
<dbReference type="InterPro" id="IPR021858">
    <property type="entry name" value="Fun_TF"/>
</dbReference>
<dbReference type="Pfam" id="PF01544">
    <property type="entry name" value="CorA"/>
    <property type="match status" value="1"/>
</dbReference>
<keyword evidence="2 12" id="KW-0812">Transmembrane</keyword>
<keyword evidence="4" id="KW-0862">Zinc</keyword>
<dbReference type="Gene3D" id="1.20.58.340">
    <property type="entry name" value="Magnesium transport protein CorA, transmembrane region"/>
    <property type="match status" value="1"/>
</dbReference>
<feature type="compositionally biased region" description="Basic and acidic residues" evidence="11">
    <location>
        <begin position="651"/>
        <end position="661"/>
    </location>
</feature>
<evidence type="ECO:0000256" key="11">
    <source>
        <dbReference type="SAM" id="MobiDB-lite"/>
    </source>
</evidence>
<evidence type="ECO:0000256" key="6">
    <source>
        <dbReference type="ARBA" id="ARBA00023015"/>
    </source>
</evidence>
<evidence type="ECO:0000256" key="3">
    <source>
        <dbReference type="ARBA" id="ARBA00022723"/>
    </source>
</evidence>
<reference evidence="14" key="2">
    <citation type="journal article" date="2023" name="IMA Fungus">
        <title>Comparative genomic study of the Penicillium genus elucidates a diverse pangenome and 15 lateral gene transfer events.</title>
        <authorList>
            <person name="Petersen C."/>
            <person name="Sorensen T."/>
            <person name="Nielsen M.R."/>
            <person name="Sondergaard T.E."/>
            <person name="Sorensen J.L."/>
            <person name="Fitzpatrick D.A."/>
            <person name="Frisvad J.C."/>
            <person name="Nielsen K.L."/>
        </authorList>
    </citation>
    <scope>NUCLEOTIDE SEQUENCE</scope>
    <source>
        <strain evidence="14">IBT 21472</strain>
    </source>
</reference>
<protein>
    <submittedName>
        <fullName evidence="14">Mg2+ transporter protein CorA-like/Zinc transport protein ZntB</fullName>
    </submittedName>
</protein>
<dbReference type="Pfam" id="PF22893">
    <property type="entry name" value="ULD_2"/>
    <property type="match status" value="1"/>
</dbReference>
<keyword evidence="10" id="KW-0539">Nucleus</keyword>
<dbReference type="GO" id="GO:0003677">
    <property type="term" value="F:DNA binding"/>
    <property type="evidence" value="ECO:0007669"/>
    <property type="project" value="UniProtKB-KW"/>
</dbReference>
<dbReference type="GO" id="GO:0016020">
    <property type="term" value="C:membrane"/>
    <property type="evidence" value="ECO:0007669"/>
    <property type="project" value="UniProtKB-SubCell"/>
</dbReference>
<evidence type="ECO:0000256" key="12">
    <source>
        <dbReference type="SAM" id="Phobius"/>
    </source>
</evidence>
<keyword evidence="7" id="KW-0238">DNA-binding</keyword>
<evidence type="ECO:0000256" key="9">
    <source>
        <dbReference type="ARBA" id="ARBA00023163"/>
    </source>
</evidence>
<dbReference type="GO" id="GO:0008270">
    <property type="term" value="F:zinc ion binding"/>
    <property type="evidence" value="ECO:0007669"/>
    <property type="project" value="InterPro"/>
</dbReference>
<dbReference type="Proteomes" id="UP001147746">
    <property type="component" value="Unassembled WGS sequence"/>
</dbReference>
<dbReference type="InterPro" id="IPR002523">
    <property type="entry name" value="MgTranspt_CorA/ZnTranspt_ZntB"/>
</dbReference>
<dbReference type="OrthoDB" id="5430750at2759"/>
<dbReference type="GO" id="GO:0046873">
    <property type="term" value="F:metal ion transmembrane transporter activity"/>
    <property type="evidence" value="ECO:0007669"/>
    <property type="project" value="InterPro"/>
</dbReference>
<keyword evidence="6" id="KW-0805">Transcription regulation</keyword>
<feature type="compositionally biased region" description="Polar residues" evidence="11">
    <location>
        <begin position="632"/>
        <end position="643"/>
    </location>
</feature>
<dbReference type="InterPro" id="IPR045863">
    <property type="entry name" value="CorA_TM1_TM2"/>
</dbReference>
<evidence type="ECO:0000259" key="13">
    <source>
        <dbReference type="Pfam" id="PF22893"/>
    </source>
</evidence>
<evidence type="ECO:0000256" key="8">
    <source>
        <dbReference type="ARBA" id="ARBA00023136"/>
    </source>
</evidence>
<dbReference type="SUPFAM" id="SSF144083">
    <property type="entry name" value="Magnesium transport protein CorA, transmembrane region"/>
    <property type="match status" value="1"/>
</dbReference>
<evidence type="ECO:0000256" key="1">
    <source>
        <dbReference type="ARBA" id="ARBA00004141"/>
    </source>
</evidence>
<feature type="transmembrane region" description="Helical" evidence="12">
    <location>
        <begin position="1156"/>
        <end position="1175"/>
    </location>
</feature>
<dbReference type="PANTHER" id="PTHR36206:SF16">
    <property type="entry name" value="TRANSCRIPTION FACTOR DOMAIN-CONTAINING PROTEIN-RELATED"/>
    <property type="match status" value="1"/>
</dbReference>
<keyword evidence="9" id="KW-0804">Transcription</keyword>
<proteinExistence type="predicted"/>
<feature type="compositionally biased region" description="Low complexity" evidence="11">
    <location>
        <begin position="505"/>
        <end position="517"/>
    </location>
</feature>
<evidence type="ECO:0000256" key="5">
    <source>
        <dbReference type="ARBA" id="ARBA00022989"/>
    </source>
</evidence>
<evidence type="ECO:0000313" key="14">
    <source>
        <dbReference type="EMBL" id="KAJ5331367.1"/>
    </source>
</evidence>
<keyword evidence="15" id="KW-1185">Reference proteome</keyword>
<accession>A0A9W9UCC3</accession>
<feature type="transmembrane region" description="Helical" evidence="12">
    <location>
        <begin position="1120"/>
        <end position="1144"/>
    </location>
</feature>